<protein>
    <recommendedName>
        <fullName evidence="4">Transmembrane protein</fullName>
    </recommendedName>
</protein>
<evidence type="ECO:0000256" key="1">
    <source>
        <dbReference type="SAM" id="Phobius"/>
    </source>
</evidence>
<proteinExistence type="predicted"/>
<reference evidence="3" key="1">
    <citation type="submission" date="2020-02" db="EMBL/GenBank/DDBJ databases">
        <title>Genomic and physiological characterization of two novel Nitrospinaceae genera.</title>
        <authorList>
            <person name="Mueller A.J."/>
            <person name="Jung M.-Y."/>
            <person name="Strachan C.R."/>
            <person name="Herbold C.W."/>
            <person name="Kirkegaard R.H."/>
            <person name="Daims H."/>
        </authorList>
    </citation>
    <scope>NUCLEOTIDE SEQUENCE [LARGE SCALE GENOMIC DNA]</scope>
</reference>
<evidence type="ECO:0008006" key="4">
    <source>
        <dbReference type="Google" id="ProtNLM"/>
    </source>
</evidence>
<gene>
    <name evidence="2" type="ORF">G3M78_07415</name>
</gene>
<keyword evidence="1" id="KW-0812">Transmembrane</keyword>
<keyword evidence="1" id="KW-0472">Membrane</keyword>
<name>A0A7T0C2K8_9BACT</name>
<dbReference type="EMBL" id="CP048620">
    <property type="protein sequence ID" value="QPJ65227.1"/>
    <property type="molecule type" value="Genomic_DNA"/>
</dbReference>
<accession>A0A7T0C2K8</accession>
<dbReference type="AlphaFoldDB" id="A0A7T0C2K8"/>
<evidence type="ECO:0000313" key="2">
    <source>
        <dbReference type="EMBL" id="QPJ65227.1"/>
    </source>
</evidence>
<organism evidence="2 3">
    <name type="scientific">Candidatus Nitrohelix vancouverensis</name>
    <dbReference type="NCBI Taxonomy" id="2705534"/>
    <lineage>
        <taxon>Bacteria</taxon>
        <taxon>Pseudomonadati</taxon>
        <taxon>Nitrospinota/Tectimicrobiota group</taxon>
        <taxon>Nitrospinota</taxon>
        <taxon>Nitrospinia</taxon>
        <taxon>Nitrospinales</taxon>
        <taxon>Nitrospinaceae</taxon>
        <taxon>Candidatus Nitrohelix</taxon>
    </lineage>
</organism>
<dbReference type="Proteomes" id="UP000594464">
    <property type="component" value="Chromosome"/>
</dbReference>
<evidence type="ECO:0000313" key="3">
    <source>
        <dbReference type="Proteomes" id="UP000594464"/>
    </source>
</evidence>
<dbReference type="KEGG" id="nva:G3M78_07415"/>
<feature type="transmembrane region" description="Helical" evidence="1">
    <location>
        <begin position="40"/>
        <end position="60"/>
    </location>
</feature>
<sequence length="106" mass="12261">MTTSDKTPQGQERKKESLYQRLWLSKSEDERKRIKSFGPLFLYSFGVIYGVIYLSILNTVNRDRVGTTVKTWFGGDKPEVVAARQKEKEDLKASFKELRKRVSGGR</sequence>
<keyword evidence="1" id="KW-1133">Transmembrane helix</keyword>